<sequence>MKRYNRLYEQICSYDHLLLAAQNARRGKQKQQTVQEFFLRFESNIRSLQEELVTHTFKTSTYSVFTVYEPKERIIYSLPFKDRVVHWAVMLVLEPIWVSHFTADSYSCIKGRGIHGLLHKLSENLRIDSVGTTYCLKIDVKKFYPSIDHAILKRIVRKKIKDAELLALLDEIIDSVPDGKGVPIGNFLSQFFANLYLTELDHRLKEECHIKYYYRYADDMVILHSSKEFLHGLLVYLNHYLNVERELTLKSNYQIFPVNARGIDFAGYVFYHTHILARKKNKQGLIRKVLALRKQGRSEEEIRLETASRIGFMIHCNSRHLLKTLNMTGMKKFSDVAKTTGKFEGLKLHINDVLDKTIKVLAYELTDSKHNADKCLTIQYEIEEELLQADETTKTEWVKHITFTGSKS</sequence>
<dbReference type="PANTHER" id="PTHR34047">
    <property type="entry name" value="NUCLEAR INTRON MATURASE 1, MITOCHONDRIAL-RELATED"/>
    <property type="match status" value="1"/>
</dbReference>
<dbReference type="Proteomes" id="UP000324575">
    <property type="component" value="Unassembled WGS sequence"/>
</dbReference>
<reference evidence="3 4" key="1">
    <citation type="submission" date="2019-03" db="EMBL/GenBank/DDBJ databases">
        <title>Single cell metagenomics reveals metabolic interactions within the superorganism composed of flagellate Streblomastix strix and complex community of Bacteroidetes bacteria on its surface.</title>
        <authorList>
            <person name="Treitli S.C."/>
            <person name="Kolisko M."/>
            <person name="Husnik F."/>
            <person name="Keeling P."/>
            <person name="Hampl V."/>
        </authorList>
    </citation>
    <scope>NUCLEOTIDE SEQUENCE [LARGE SCALE GENOMIC DNA]</scope>
    <source>
        <strain evidence="3">St1</strain>
    </source>
</reference>
<dbReference type="SUPFAM" id="SSF56672">
    <property type="entry name" value="DNA/RNA polymerases"/>
    <property type="match status" value="1"/>
</dbReference>
<name>A0A5M8NST8_9BACT</name>
<dbReference type="PANTHER" id="PTHR34047:SF8">
    <property type="entry name" value="PROTEIN YKFC"/>
    <property type="match status" value="1"/>
</dbReference>
<evidence type="ECO:0000313" key="4">
    <source>
        <dbReference type="Proteomes" id="UP000324575"/>
    </source>
</evidence>
<comment type="similarity">
    <text evidence="1">Belongs to the bacterial reverse transcriptase family.</text>
</comment>
<dbReference type="InterPro" id="IPR051083">
    <property type="entry name" value="GrpII_Intron_Splice-Mob/Def"/>
</dbReference>
<dbReference type="Pfam" id="PF00078">
    <property type="entry name" value="RVT_1"/>
    <property type="match status" value="1"/>
</dbReference>
<dbReference type="CDD" id="cd01651">
    <property type="entry name" value="RT_G2_intron"/>
    <property type="match status" value="1"/>
</dbReference>
<proteinExistence type="inferred from homology"/>
<dbReference type="EMBL" id="SNRX01000203">
    <property type="protein sequence ID" value="KAA6299870.1"/>
    <property type="molecule type" value="Genomic_DNA"/>
</dbReference>
<dbReference type="PROSITE" id="PS50878">
    <property type="entry name" value="RT_POL"/>
    <property type="match status" value="1"/>
</dbReference>
<evidence type="ECO:0000259" key="2">
    <source>
        <dbReference type="PROSITE" id="PS50878"/>
    </source>
</evidence>
<gene>
    <name evidence="3" type="ORF">EZS26_003992</name>
</gene>
<comment type="caution">
    <text evidence="3">The sequence shown here is derived from an EMBL/GenBank/DDBJ whole genome shotgun (WGS) entry which is preliminary data.</text>
</comment>
<organism evidence="3 4">
    <name type="scientific">Candidatus Ordinivivax streblomastigis</name>
    <dbReference type="NCBI Taxonomy" id="2540710"/>
    <lineage>
        <taxon>Bacteria</taxon>
        <taxon>Pseudomonadati</taxon>
        <taxon>Bacteroidota</taxon>
        <taxon>Bacteroidia</taxon>
        <taxon>Bacteroidales</taxon>
        <taxon>Candidatus Ordinivivax</taxon>
    </lineage>
</organism>
<dbReference type="InterPro" id="IPR000477">
    <property type="entry name" value="RT_dom"/>
</dbReference>
<evidence type="ECO:0000256" key="1">
    <source>
        <dbReference type="ARBA" id="ARBA00034120"/>
    </source>
</evidence>
<dbReference type="InterPro" id="IPR043502">
    <property type="entry name" value="DNA/RNA_pol_sf"/>
</dbReference>
<feature type="domain" description="Reverse transcriptase" evidence="2">
    <location>
        <begin position="1"/>
        <end position="270"/>
    </location>
</feature>
<protein>
    <submittedName>
        <fullName evidence="3">Group II intron-encoded protein LtrA</fullName>
    </submittedName>
</protein>
<accession>A0A5M8NST8</accession>
<dbReference type="AlphaFoldDB" id="A0A5M8NST8"/>
<feature type="non-terminal residue" evidence="3">
    <location>
        <position position="408"/>
    </location>
</feature>
<evidence type="ECO:0000313" key="3">
    <source>
        <dbReference type="EMBL" id="KAA6299870.1"/>
    </source>
</evidence>